<organism evidence="1 2">
    <name type="scientific">Aestuariispira insulae</name>
    <dbReference type="NCBI Taxonomy" id="1461337"/>
    <lineage>
        <taxon>Bacteria</taxon>
        <taxon>Pseudomonadati</taxon>
        <taxon>Pseudomonadota</taxon>
        <taxon>Alphaproteobacteria</taxon>
        <taxon>Rhodospirillales</taxon>
        <taxon>Kiloniellaceae</taxon>
        <taxon>Aestuariispira</taxon>
    </lineage>
</organism>
<dbReference type="InterPro" id="IPR036768">
    <property type="entry name" value="PolIII_chi_sf"/>
</dbReference>
<dbReference type="GO" id="GO:0003887">
    <property type="term" value="F:DNA-directed DNA polymerase activity"/>
    <property type="evidence" value="ECO:0007669"/>
    <property type="project" value="InterPro"/>
</dbReference>
<dbReference type="AlphaFoldDB" id="A0A3D9HVJ3"/>
<protein>
    <submittedName>
        <fullName evidence="1">DNA polymerase III chi subunit</fullName>
    </submittedName>
</protein>
<dbReference type="GO" id="GO:0006260">
    <property type="term" value="P:DNA replication"/>
    <property type="evidence" value="ECO:0007669"/>
    <property type="project" value="InterPro"/>
</dbReference>
<accession>A0A3D9HVJ3</accession>
<keyword evidence="2" id="KW-1185">Reference proteome</keyword>
<dbReference type="Gene3D" id="3.40.50.10110">
    <property type="entry name" value="DNA polymerase III subunit chi"/>
    <property type="match status" value="1"/>
</dbReference>
<dbReference type="PANTHER" id="PTHR38767:SF1">
    <property type="entry name" value="DNA POLYMERASE III SUBUNIT CHI"/>
    <property type="match status" value="1"/>
</dbReference>
<dbReference type="SUPFAM" id="SSF102400">
    <property type="entry name" value="DNA polymerase III chi subunit"/>
    <property type="match status" value="1"/>
</dbReference>
<gene>
    <name evidence="1" type="ORF">DFP90_101303</name>
</gene>
<name>A0A3D9HVJ3_9PROT</name>
<evidence type="ECO:0000313" key="1">
    <source>
        <dbReference type="EMBL" id="RED53512.1"/>
    </source>
</evidence>
<dbReference type="PANTHER" id="PTHR38767">
    <property type="entry name" value="DNA POLYMERASE III SUBUNIT CHI"/>
    <property type="match status" value="1"/>
</dbReference>
<dbReference type="GO" id="GO:0032298">
    <property type="term" value="P:positive regulation of DNA-templated DNA replication initiation"/>
    <property type="evidence" value="ECO:0007669"/>
    <property type="project" value="TreeGrafter"/>
</dbReference>
<proteinExistence type="predicted"/>
<dbReference type="GO" id="GO:0003677">
    <property type="term" value="F:DNA binding"/>
    <property type="evidence" value="ECO:0007669"/>
    <property type="project" value="InterPro"/>
</dbReference>
<dbReference type="Proteomes" id="UP000256845">
    <property type="component" value="Unassembled WGS sequence"/>
</dbReference>
<comment type="caution">
    <text evidence="1">The sequence shown here is derived from an EMBL/GenBank/DDBJ whole genome shotgun (WGS) entry which is preliminary data.</text>
</comment>
<dbReference type="RefSeq" id="WP_115934643.1">
    <property type="nucleotide sequence ID" value="NZ_QRDW01000001.1"/>
</dbReference>
<sequence length="154" mass="17895">METRYYHLQRKTLEQILPQLLQMTLERNWRAVVMVGSPERVEFLNRHLWTFNDRSFIPHGAAEDGEAELQPVWLTSEEENPNNSNVLFLVDGADSADLEQYELVCRLFDGNDDLAVADARKFWKAQKDAGHRLTYWQQTDQGGWTKKAEANSPE</sequence>
<dbReference type="EMBL" id="QRDW01000001">
    <property type="protein sequence ID" value="RED53512.1"/>
    <property type="molecule type" value="Genomic_DNA"/>
</dbReference>
<dbReference type="InterPro" id="IPR007459">
    <property type="entry name" value="DNA_pol3_chi"/>
</dbReference>
<dbReference type="Pfam" id="PF04364">
    <property type="entry name" value="DNA_pol3_chi"/>
    <property type="match status" value="1"/>
</dbReference>
<evidence type="ECO:0000313" key="2">
    <source>
        <dbReference type="Proteomes" id="UP000256845"/>
    </source>
</evidence>
<dbReference type="NCBIfam" id="NF004347">
    <property type="entry name" value="PRK05728.1-4"/>
    <property type="match status" value="1"/>
</dbReference>
<dbReference type="OrthoDB" id="9795973at2"/>
<reference evidence="1 2" key="1">
    <citation type="submission" date="2018-07" db="EMBL/GenBank/DDBJ databases">
        <title>Genomic Encyclopedia of Type Strains, Phase III (KMG-III): the genomes of soil and plant-associated and newly described type strains.</title>
        <authorList>
            <person name="Whitman W."/>
        </authorList>
    </citation>
    <scope>NUCLEOTIDE SEQUENCE [LARGE SCALE GENOMIC DNA]</scope>
    <source>
        <strain evidence="1 2">CECT 8488</strain>
    </source>
</reference>